<dbReference type="InterPro" id="IPR053198">
    <property type="entry name" value="Gynoecium_Dev_Regulator"/>
</dbReference>
<dbReference type="Pfam" id="PF00564">
    <property type="entry name" value="PB1"/>
    <property type="match status" value="1"/>
</dbReference>
<dbReference type="SMART" id="SM00666">
    <property type="entry name" value="PB1"/>
    <property type="match status" value="1"/>
</dbReference>
<evidence type="ECO:0000256" key="1">
    <source>
        <dbReference type="SAM" id="MobiDB-lite"/>
    </source>
</evidence>
<feature type="region of interest" description="Disordered" evidence="1">
    <location>
        <begin position="262"/>
        <end position="286"/>
    </location>
</feature>
<feature type="domain" description="PB1" evidence="2">
    <location>
        <begin position="63"/>
        <end position="170"/>
    </location>
</feature>
<evidence type="ECO:0000313" key="4">
    <source>
        <dbReference type="Proteomes" id="UP000008694"/>
    </source>
</evidence>
<protein>
    <submittedName>
        <fullName evidence="3">Octicosapeptide/Phox/Bem1p domain-containing protein</fullName>
    </submittedName>
</protein>
<dbReference type="AlphaFoldDB" id="D7L8F8"/>
<feature type="compositionally biased region" description="Polar residues" evidence="1">
    <location>
        <begin position="476"/>
        <end position="499"/>
    </location>
</feature>
<organism evidence="4">
    <name type="scientific">Arabidopsis lyrata subsp. lyrata</name>
    <name type="common">Lyre-leaved rock-cress</name>
    <dbReference type="NCBI Taxonomy" id="81972"/>
    <lineage>
        <taxon>Eukaryota</taxon>
        <taxon>Viridiplantae</taxon>
        <taxon>Streptophyta</taxon>
        <taxon>Embryophyta</taxon>
        <taxon>Tracheophyta</taxon>
        <taxon>Spermatophyta</taxon>
        <taxon>Magnoliopsida</taxon>
        <taxon>eudicotyledons</taxon>
        <taxon>Gunneridae</taxon>
        <taxon>Pentapetalae</taxon>
        <taxon>rosids</taxon>
        <taxon>malvids</taxon>
        <taxon>Brassicales</taxon>
        <taxon>Brassicaceae</taxon>
        <taxon>Camelineae</taxon>
        <taxon>Arabidopsis</taxon>
    </lineage>
</organism>
<dbReference type="CDD" id="cd06410">
    <property type="entry name" value="PB1_UP2"/>
    <property type="match status" value="1"/>
</dbReference>
<feature type="region of interest" description="Disordered" evidence="1">
    <location>
        <begin position="350"/>
        <end position="383"/>
    </location>
</feature>
<reference evidence="4" key="1">
    <citation type="journal article" date="2011" name="Nat. Genet.">
        <title>The Arabidopsis lyrata genome sequence and the basis of rapid genome size change.</title>
        <authorList>
            <person name="Hu T.T."/>
            <person name="Pattyn P."/>
            <person name="Bakker E.G."/>
            <person name="Cao J."/>
            <person name="Cheng J.-F."/>
            <person name="Clark R.M."/>
            <person name="Fahlgren N."/>
            <person name="Fawcett J.A."/>
            <person name="Grimwood J."/>
            <person name="Gundlach H."/>
            <person name="Haberer G."/>
            <person name="Hollister J.D."/>
            <person name="Ossowski S."/>
            <person name="Ottilar R.P."/>
            <person name="Salamov A.A."/>
            <person name="Schneeberger K."/>
            <person name="Spannagl M."/>
            <person name="Wang X."/>
            <person name="Yang L."/>
            <person name="Nasrallah M.E."/>
            <person name="Bergelson J."/>
            <person name="Carrington J.C."/>
            <person name="Gaut B.S."/>
            <person name="Schmutz J."/>
            <person name="Mayer K.F.X."/>
            <person name="Van de Peer Y."/>
            <person name="Grigoriev I.V."/>
            <person name="Nordborg M."/>
            <person name="Weigel D."/>
            <person name="Guo Y.-L."/>
        </authorList>
    </citation>
    <scope>NUCLEOTIDE SEQUENCE [LARGE SCALE GENOMIC DNA]</scope>
    <source>
        <strain evidence="4">cv. MN47</strain>
    </source>
</reference>
<name>D7L8F8_ARALL</name>
<feature type="region of interest" description="Disordered" evidence="1">
    <location>
        <begin position="466"/>
        <end position="499"/>
    </location>
</feature>
<feature type="compositionally biased region" description="Pro residues" evidence="1">
    <location>
        <begin position="466"/>
        <end position="475"/>
    </location>
</feature>
<dbReference type="InterPro" id="IPR053793">
    <property type="entry name" value="PB1-like"/>
</dbReference>
<dbReference type="eggNOG" id="ENOG502QWCC">
    <property type="taxonomic scope" value="Eukaryota"/>
</dbReference>
<dbReference type="STRING" id="81972.D7L8F8"/>
<accession>D7L8F8</accession>
<sequence>METPLPSLSQLTPNPTPAAAVSSAIPAAVKSVAVQQPIDGSPRAVAIDTGGHPEPLPAVPGAKLRLMCSFGGHIMPRPHDKSLTYSGGETRMVVVDRRASLSSLRSRLSSMLLNGRSFTLKYQLPSEDLDSLVTITTDEDLENMIEEYDRATSSATATATQRLRLFLFANKLETAATMGSLLDGAKSDTWFVDALNQSGLLPRGLSDSAAVNNSLVNLDEASGGETEIQNLETNVGGENNKRADLVANGVISHQEMHMSSMPDSPMMEAAGSSIGSSSSSPSTSNLPPIRVRVSEDQRIEEQLAQMTFSNMQTQRQFDDGASLMANRPMMIPSGAMNDAATMAYNNAPSDGAAATSNGQVSPDDDRSDSGVSTGYRKPPLPMQPVAIPPRTIGGYGLTSPDSVASFLVSSSISLACLEFVVVFAPLLFYDLYMWFVLHSEFLMVGDTSISSANSFSKPMYYQDQPPALPRAPPVTQPETTSVQSSQVLPQTENTSAQTNSHVLSQPGTYTTMDQQQHQPLAQQPFLHQGVQYIPHPSQYIPVYSHQQQNYPVYVMSVPQSQQYIPAGTPPLYPNSKPATNSRPEAAQNVYRAAPPQVIQLQQQHQYMGYAGAPQHSTNANANYGTGAPQHSTNANANYGVPYEYTNSPNETVYYHTQPPAANTAIPLASPYQSMTPAAAAAALADMSKQMALDGGKQQQHMAASQPL</sequence>
<dbReference type="PANTHER" id="PTHR31066:SF68">
    <property type="entry name" value="SERINE_THREONINE-PROTEIN KINASE YAKA-RELATED"/>
    <property type="match status" value="1"/>
</dbReference>
<dbReference type="Gramene" id="fgenesh1_pg.C_scaffold_3001722">
    <property type="protein sequence ID" value="fgenesh1_pg.C_scaffold_3001722"/>
    <property type="gene ID" value="fgenesh1_pg.C_scaffold_3001722"/>
</dbReference>
<dbReference type="SUPFAM" id="SSF54277">
    <property type="entry name" value="CAD &amp; PB1 domains"/>
    <property type="match status" value="1"/>
</dbReference>
<dbReference type="EMBL" id="GL348715">
    <property type="protein sequence ID" value="EFH59380.1"/>
    <property type="molecule type" value="Genomic_DNA"/>
</dbReference>
<evidence type="ECO:0000259" key="2">
    <source>
        <dbReference type="PROSITE" id="PS51745"/>
    </source>
</evidence>
<dbReference type="InterPro" id="IPR000270">
    <property type="entry name" value="PB1_dom"/>
</dbReference>
<feature type="compositionally biased region" description="Low complexity" evidence="1">
    <location>
        <begin position="262"/>
        <end position="284"/>
    </location>
</feature>
<dbReference type="PANTHER" id="PTHR31066">
    <property type="entry name" value="OS05G0427100 PROTEIN-RELATED"/>
    <property type="match status" value="1"/>
</dbReference>
<gene>
    <name evidence="3" type="ORF">ARALYDRAFT_341959</name>
</gene>
<feature type="compositionally biased region" description="Polar residues" evidence="1">
    <location>
        <begin position="350"/>
        <end position="360"/>
    </location>
</feature>
<proteinExistence type="predicted"/>
<evidence type="ECO:0000313" key="3">
    <source>
        <dbReference type="EMBL" id="EFH59380.1"/>
    </source>
</evidence>
<dbReference type="HOGENOM" id="CLU_028940_0_0_1"/>
<dbReference type="Gene3D" id="3.10.20.90">
    <property type="entry name" value="Phosphatidylinositol 3-kinase Catalytic Subunit, Chain A, domain 1"/>
    <property type="match status" value="1"/>
</dbReference>
<dbReference type="Proteomes" id="UP000008694">
    <property type="component" value="Unassembled WGS sequence"/>
</dbReference>
<dbReference type="PROSITE" id="PS51745">
    <property type="entry name" value="PB1"/>
    <property type="match status" value="1"/>
</dbReference>
<keyword evidence="4" id="KW-1185">Reference proteome</keyword>